<evidence type="ECO:0000313" key="4">
    <source>
        <dbReference type="Proteomes" id="UP001214576"/>
    </source>
</evidence>
<keyword evidence="4" id="KW-1185">Reference proteome</keyword>
<evidence type="ECO:0000259" key="2">
    <source>
        <dbReference type="Pfam" id="PF05030"/>
    </source>
</evidence>
<gene>
    <name evidence="3" type="ORF">MG293_010968</name>
</gene>
<accession>A0AAD4U3V1</accession>
<evidence type="ECO:0000256" key="1">
    <source>
        <dbReference type="ARBA" id="ARBA00007945"/>
    </source>
</evidence>
<proteinExistence type="inferred from homology"/>
<comment type="caution">
    <text evidence="3">The sequence shown here is derived from an EMBL/GenBank/DDBJ whole genome shotgun (WGS) entry which is preliminary data.</text>
</comment>
<feature type="domain" description="SS18 N-terminal" evidence="2">
    <location>
        <begin position="14"/>
        <end position="70"/>
    </location>
</feature>
<evidence type="ECO:0000313" key="3">
    <source>
        <dbReference type="EMBL" id="KAI4538701.1"/>
    </source>
</evidence>
<dbReference type="InterPro" id="IPR007726">
    <property type="entry name" value="SS18_N"/>
</dbReference>
<name>A0AAD4U3V1_OVIAM</name>
<dbReference type="Pfam" id="PF05030">
    <property type="entry name" value="SSXT"/>
    <property type="match status" value="1"/>
</dbReference>
<dbReference type="EMBL" id="JAKZEL010000012">
    <property type="protein sequence ID" value="KAI4538701.1"/>
    <property type="molecule type" value="Genomic_DNA"/>
</dbReference>
<reference evidence="3" key="1">
    <citation type="submission" date="2022-03" db="EMBL/GenBank/DDBJ databases">
        <title>Genomic analyses of argali, domestic sheep and their hybrids provide insights into chromosomal evolution, heterosis and genetic basis of agronomic traits.</title>
        <authorList>
            <person name="Li M."/>
        </authorList>
    </citation>
    <scope>NUCLEOTIDE SEQUENCE</scope>
    <source>
        <strain evidence="3">CAU-MHL-2022a</strain>
        <tissue evidence="3">Skin</tissue>
    </source>
</reference>
<comment type="similarity">
    <text evidence="1">Belongs to the SS18 family.</text>
</comment>
<dbReference type="Proteomes" id="UP001214576">
    <property type="component" value="Unassembled WGS sequence"/>
</dbReference>
<organism evidence="3 4">
    <name type="scientific">Ovis ammon polii</name>
    <dbReference type="NCBI Taxonomy" id="230172"/>
    <lineage>
        <taxon>Eukaryota</taxon>
        <taxon>Metazoa</taxon>
        <taxon>Chordata</taxon>
        <taxon>Craniata</taxon>
        <taxon>Vertebrata</taxon>
        <taxon>Euteleostomi</taxon>
        <taxon>Mammalia</taxon>
        <taxon>Eutheria</taxon>
        <taxon>Laurasiatheria</taxon>
        <taxon>Artiodactyla</taxon>
        <taxon>Ruminantia</taxon>
        <taxon>Pecora</taxon>
        <taxon>Bovidae</taxon>
        <taxon>Caprinae</taxon>
        <taxon>Ovis</taxon>
    </lineage>
</organism>
<protein>
    <recommendedName>
        <fullName evidence="2">SS18 N-terminal domain-containing protein</fullName>
    </recommendedName>
</protein>
<dbReference type="AlphaFoldDB" id="A0AAD4U3V1"/>
<sequence>MSLARPRGKGEGVIQQTIQKVLEKNHHLTQCTLDDLSKGKAAERTQCHESLHRNPVYLATIWDSNQNMQSLLLPSQPGARCWAPEVCPRVALPRNCTPQGSLTDPLSMAQIRSRPSHVSMQ</sequence>